<gene>
    <name evidence="2" type="ORF">CK203_047413</name>
</gene>
<accession>A0A438G1X8</accession>
<reference evidence="2 3" key="1">
    <citation type="journal article" date="2018" name="PLoS Genet.">
        <title>Population sequencing reveals clonal diversity and ancestral inbreeding in the grapevine cultivar Chardonnay.</title>
        <authorList>
            <person name="Roach M.J."/>
            <person name="Johnson D.L."/>
            <person name="Bohlmann J."/>
            <person name="van Vuuren H.J."/>
            <person name="Jones S.J."/>
            <person name="Pretorius I.S."/>
            <person name="Schmidt S.A."/>
            <person name="Borneman A.R."/>
        </authorList>
    </citation>
    <scope>NUCLEOTIDE SEQUENCE [LARGE SCALE GENOMIC DNA]</scope>
    <source>
        <strain evidence="3">cv. Chardonnay</strain>
        <tissue evidence="2">Leaf</tissue>
    </source>
</reference>
<name>A0A438G1X8_VITVI</name>
<dbReference type="Proteomes" id="UP000288805">
    <property type="component" value="Unassembled WGS sequence"/>
</dbReference>
<evidence type="ECO:0000313" key="3">
    <source>
        <dbReference type="Proteomes" id="UP000288805"/>
    </source>
</evidence>
<dbReference type="EMBL" id="QGNW01000683">
    <property type="protein sequence ID" value="RVW66219.1"/>
    <property type="molecule type" value="Genomic_DNA"/>
</dbReference>
<organism evidence="2 3">
    <name type="scientific">Vitis vinifera</name>
    <name type="common">Grape</name>
    <dbReference type="NCBI Taxonomy" id="29760"/>
    <lineage>
        <taxon>Eukaryota</taxon>
        <taxon>Viridiplantae</taxon>
        <taxon>Streptophyta</taxon>
        <taxon>Embryophyta</taxon>
        <taxon>Tracheophyta</taxon>
        <taxon>Spermatophyta</taxon>
        <taxon>Magnoliopsida</taxon>
        <taxon>eudicotyledons</taxon>
        <taxon>Gunneridae</taxon>
        <taxon>Pentapetalae</taxon>
        <taxon>rosids</taxon>
        <taxon>Vitales</taxon>
        <taxon>Vitaceae</taxon>
        <taxon>Viteae</taxon>
        <taxon>Vitis</taxon>
    </lineage>
</organism>
<proteinExistence type="predicted"/>
<protein>
    <submittedName>
        <fullName evidence="2">Uncharacterized protein</fullName>
    </submittedName>
</protein>
<comment type="caution">
    <text evidence="2">The sequence shown here is derived from an EMBL/GenBank/DDBJ whole genome shotgun (WGS) entry which is preliminary data.</text>
</comment>
<evidence type="ECO:0000313" key="2">
    <source>
        <dbReference type="EMBL" id="RVW66219.1"/>
    </source>
</evidence>
<dbReference type="AlphaFoldDB" id="A0A438G1X8"/>
<feature type="region of interest" description="Disordered" evidence="1">
    <location>
        <begin position="1"/>
        <end position="54"/>
    </location>
</feature>
<sequence>MEKVQEVAESQQKKEENKDASAAAGLLEKLSVEEKETEDKAEEEKPVAAKEEKETENGWNSTACALWAYISLGLAFLRLGVLSTFGQSLGPVCMSKGTQLGFLVRRMQISLLGCGERGTCHHNHHQILDLEFKTLHVLRLNDPTPVALSRSTVPSSPFCWVANFQSRHEPEPQYPASLLLSPVLSQVSSHGQIFVISPCPHS</sequence>
<evidence type="ECO:0000256" key="1">
    <source>
        <dbReference type="SAM" id="MobiDB-lite"/>
    </source>
</evidence>
<feature type="compositionally biased region" description="Basic and acidic residues" evidence="1">
    <location>
        <begin position="1"/>
        <end position="19"/>
    </location>
</feature>
<feature type="compositionally biased region" description="Basic and acidic residues" evidence="1">
    <location>
        <begin position="30"/>
        <end position="54"/>
    </location>
</feature>